<dbReference type="PANTHER" id="PTHR30492">
    <property type="entry name" value="METHYLGLYOXAL SYNTHASE"/>
    <property type="match status" value="1"/>
</dbReference>
<dbReference type="OrthoDB" id="142078at2"/>
<dbReference type="SUPFAM" id="SSF111331">
    <property type="entry name" value="NAD kinase/diacylglycerol kinase-like"/>
    <property type="match status" value="1"/>
</dbReference>
<reference evidence="2 3" key="1">
    <citation type="submission" date="2018-09" db="EMBL/GenBank/DDBJ databases">
        <title>YIM 75000 draft genome.</title>
        <authorList>
            <person name="Tang S."/>
            <person name="Feng Y."/>
        </authorList>
    </citation>
    <scope>NUCLEOTIDE SEQUENCE [LARGE SCALE GENOMIC DNA]</scope>
    <source>
        <strain evidence="2 3">YIM 75000</strain>
    </source>
</reference>
<keyword evidence="2" id="KW-0418">Kinase</keyword>
<sequence length="311" mass="33363">MQLPTKQETQDRLRRERELVLLVNVRSRRGAALHGDVRRMLERRGWTVTAEHLVADPAAQLPALLPRVLAERPPLLVVGSGDGTIATVVDHLAHTGTVLGYLPLGTTNNFGRSLGLPLRLEDAVDVVTAGKVADVDLGRVDGDYFANLVSIGISAAVAGRTPHELKRRVGRWAYALTSARTLATHRPFSAEVRSGSALWRVRTHQLNIANGRMHAGTAIAADASLDDRLLVAYALGGGSRLSAARAAAHQALTPWLPLERKGYLTGTEFTVSTDVPLDVDVDGELSGTTPIHVEVTGQALRVMVPTAFVDS</sequence>
<dbReference type="InterPro" id="IPR045540">
    <property type="entry name" value="YegS/DAGK_C"/>
</dbReference>
<dbReference type="Pfam" id="PF19279">
    <property type="entry name" value="YegS_C"/>
    <property type="match status" value="1"/>
</dbReference>
<protein>
    <submittedName>
        <fullName evidence="2">Diacylglycerol kinase</fullName>
    </submittedName>
</protein>
<dbReference type="GO" id="GO:0016301">
    <property type="term" value="F:kinase activity"/>
    <property type="evidence" value="ECO:0007669"/>
    <property type="project" value="UniProtKB-KW"/>
</dbReference>
<dbReference type="Pfam" id="PF00781">
    <property type="entry name" value="DAGK_cat"/>
    <property type="match status" value="1"/>
</dbReference>
<dbReference type="PANTHER" id="PTHR30492:SF0">
    <property type="entry name" value="METHYLGLYOXAL SYNTHASE"/>
    <property type="match status" value="1"/>
</dbReference>
<keyword evidence="2" id="KW-0808">Transferase</keyword>
<dbReference type="Proteomes" id="UP000265614">
    <property type="component" value="Unassembled WGS sequence"/>
</dbReference>
<evidence type="ECO:0000313" key="2">
    <source>
        <dbReference type="EMBL" id="RJK94979.1"/>
    </source>
</evidence>
<dbReference type="GO" id="GO:0008929">
    <property type="term" value="F:methylglyoxal synthase activity"/>
    <property type="evidence" value="ECO:0007669"/>
    <property type="project" value="InterPro"/>
</dbReference>
<organism evidence="2 3">
    <name type="scientific">Vallicoccus soli</name>
    <dbReference type="NCBI Taxonomy" id="2339232"/>
    <lineage>
        <taxon>Bacteria</taxon>
        <taxon>Bacillati</taxon>
        <taxon>Actinomycetota</taxon>
        <taxon>Actinomycetes</taxon>
        <taxon>Motilibacterales</taxon>
        <taxon>Vallicoccaceae</taxon>
        <taxon>Vallicoccus</taxon>
    </lineage>
</organism>
<accession>A0A3A3YW35</accession>
<comment type="caution">
    <text evidence="2">The sequence shown here is derived from an EMBL/GenBank/DDBJ whole genome shotgun (WGS) entry which is preliminary data.</text>
</comment>
<dbReference type="InterPro" id="IPR004363">
    <property type="entry name" value="Methylgl_synth"/>
</dbReference>
<gene>
    <name evidence="2" type="ORF">D5H78_13985</name>
</gene>
<dbReference type="Gene3D" id="2.60.200.40">
    <property type="match status" value="1"/>
</dbReference>
<proteinExistence type="predicted"/>
<evidence type="ECO:0000259" key="1">
    <source>
        <dbReference type="PROSITE" id="PS50146"/>
    </source>
</evidence>
<name>A0A3A3YW35_9ACTN</name>
<dbReference type="InterPro" id="IPR017438">
    <property type="entry name" value="ATP-NAD_kinase_N"/>
</dbReference>
<dbReference type="PROSITE" id="PS50146">
    <property type="entry name" value="DAGK"/>
    <property type="match status" value="1"/>
</dbReference>
<dbReference type="InterPro" id="IPR001206">
    <property type="entry name" value="Diacylglycerol_kinase_cat_dom"/>
</dbReference>
<feature type="domain" description="DAGKc" evidence="1">
    <location>
        <begin position="14"/>
        <end position="144"/>
    </location>
</feature>
<dbReference type="AlphaFoldDB" id="A0A3A3YW35"/>
<dbReference type="Gene3D" id="3.40.50.10330">
    <property type="entry name" value="Probable inorganic polyphosphate/atp-NAD kinase, domain 1"/>
    <property type="match status" value="1"/>
</dbReference>
<dbReference type="GO" id="GO:0005829">
    <property type="term" value="C:cytosol"/>
    <property type="evidence" value="ECO:0007669"/>
    <property type="project" value="TreeGrafter"/>
</dbReference>
<dbReference type="SMART" id="SM00046">
    <property type="entry name" value="DAGKc"/>
    <property type="match status" value="1"/>
</dbReference>
<keyword evidence="3" id="KW-1185">Reference proteome</keyword>
<dbReference type="GO" id="GO:0019242">
    <property type="term" value="P:methylglyoxal biosynthetic process"/>
    <property type="evidence" value="ECO:0007669"/>
    <property type="project" value="InterPro"/>
</dbReference>
<dbReference type="InterPro" id="IPR016064">
    <property type="entry name" value="NAD/diacylglycerol_kinase_sf"/>
</dbReference>
<evidence type="ECO:0000313" key="3">
    <source>
        <dbReference type="Proteomes" id="UP000265614"/>
    </source>
</evidence>
<dbReference type="EMBL" id="QZEZ01000006">
    <property type="protein sequence ID" value="RJK94979.1"/>
    <property type="molecule type" value="Genomic_DNA"/>
</dbReference>